<protein>
    <submittedName>
        <fullName evidence="6">N-acetylmuramoyl-L-alanine amidase</fullName>
    </submittedName>
</protein>
<dbReference type="PANTHER" id="PTHR30404:SF0">
    <property type="entry name" value="N-ACETYLMURAMOYL-L-ALANINE AMIDASE AMIC"/>
    <property type="match status" value="1"/>
</dbReference>
<dbReference type="EMBL" id="RYYR01000010">
    <property type="protein sequence ID" value="RUL53222.1"/>
    <property type="molecule type" value="Genomic_DNA"/>
</dbReference>
<keyword evidence="7" id="KW-1185">Reference proteome</keyword>
<sequence>MVKKEFYLLFSFLLVILVFLPIKSTSAQTLSDIPENYKAEVNYLIERGVVAGYENGEFRPERFLTREETATMIGKALGLNGEKPGKTVFPDVSPTSFASGYIQSANEQKVLMGYTDGTFKPKNNMTRLEMAYLLTSAFKLSSNQDVYYVDMPSGKGASQVIKNITNAGITDGYSDGTYRPNNDITRIEFAVMLARALNPEFKIQPPQYTPVKMYVTDNNLNIRKGPGTQFEVLGKLQKGDEIISYSIEGDWIQIKTDNVAGYVHKAYLSTEKVSADRVITIDPGHGGSDPGAVGNGLKEKDIVLSVGLYLRDYLQEAGIKVVMTRSTDVFISLDERVKIAERAGADTFVSLHMNSATSTSASGTETYSSTSGSSYKVQSSKKLSEFIQERLIDTLGTKDRGEKTEEFKVLKTNSLPSVLVEMGFISNASEAKLISTHQKETAEAIYLGILDYYKWLEK</sequence>
<dbReference type="AlphaFoldDB" id="A0A432LCF5"/>
<proteinExistence type="predicted"/>
<dbReference type="GO" id="GO:0009253">
    <property type="term" value="P:peptidoglycan catabolic process"/>
    <property type="evidence" value="ECO:0007669"/>
    <property type="project" value="InterPro"/>
</dbReference>
<accession>A0A432LCF5</accession>
<comment type="caution">
    <text evidence="6">The sequence shown here is derived from an EMBL/GenBank/DDBJ whole genome shotgun (WGS) entry which is preliminary data.</text>
</comment>
<dbReference type="InterPro" id="IPR002508">
    <property type="entry name" value="MurNAc-LAA_cat"/>
</dbReference>
<organism evidence="6 7">
    <name type="scientific">Lysinibacillus antri</name>
    <dbReference type="NCBI Taxonomy" id="2498145"/>
    <lineage>
        <taxon>Bacteria</taxon>
        <taxon>Bacillati</taxon>
        <taxon>Bacillota</taxon>
        <taxon>Bacilli</taxon>
        <taxon>Bacillales</taxon>
        <taxon>Bacillaceae</taxon>
        <taxon>Lysinibacillus</taxon>
    </lineage>
</organism>
<dbReference type="InterPro" id="IPR003646">
    <property type="entry name" value="SH3-like_bac-type"/>
</dbReference>
<dbReference type="Gene3D" id="3.40.630.40">
    <property type="entry name" value="Zn-dependent exopeptidases"/>
    <property type="match status" value="1"/>
</dbReference>
<evidence type="ECO:0000313" key="7">
    <source>
        <dbReference type="Proteomes" id="UP000287910"/>
    </source>
</evidence>
<keyword evidence="3" id="KW-0961">Cell wall biogenesis/degradation</keyword>
<feature type="domain" description="SLH" evidence="4">
    <location>
        <begin position="144"/>
        <end position="207"/>
    </location>
</feature>
<feature type="domain" description="SLH" evidence="4">
    <location>
        <begin position="88"/>
        <end position="143"/>
    </location>
</feature>
<dbReference type="PROSITE" id="PS51781">
    <property type="entry name" value="SH3B"/>
    <property type="match status" value="1"/>
</dbReference>
<name>A0A432LCF5_9BACI</name>
<evidence type="ECO:0000256" key="1">
    <source>
        <dbReference type="ARBA" id="ARBA00022729"/>
    </source>
</evidence>
<evidence type="ECO:0000256" key="2">
    <source>
        <dbReference type="ARBA" id="ARBA00022801"/>
    </source>
</evidence>
<dbReference type="InterPro" id="IPR001119">
    <property type="entry name" value="SLH_dom"/>
</dbReference>
<dbReference type="GO" id="GO:0071555">
    <property type="term" value="P:cell wall organization"/>
    <property type="evidence" value="ECO:0007669"/>
    <property type="project" value="UniProtKB-KW"/>
</dbReference>
<dbReference type="RefSeq" id="WP_126658960.1">
    <property type="nucleotide sequence ID" value="NZ_RYYR01000010.1"/>
</dbReference>
<dbReference type="Pfam" id="PF00395">
    <property type="entry name" value="SLH"/>
    <property type="match status" value="3"/>
</dbReference>
<dbReference type="GO" id="GO:0030288">
    <property type="term" value="C:outer membrane-bounded periplasmic space"/>
    <property type="evidence" value="ECO:0007669"/>
    <property type="project" value="TreeGrafter"/>
</dbReference>
<evidence type="ECO:0000256" key="3">
    <source>
        <dbReference type="ARBA" id="ARBA00023316"/>
    </source>
</evidence>
<dbReference type="Gene3D" id="2.30.30.40">
    <property type="entry name" value="SH3 Domains"/>
    <property type="match status" value="1"/>
</dbReference>
<dbReference type="Pfam" id="PF08239">
    <property type="entry name" value="SH3_3"/>
    <property type="match status" value="1"/>
</dbReference>
<dbReference type="GO" id="GO:0008745">
    <property type="term" value="F:N-acetylmuramoyl-L-alanine amidase activity"/>
    <property type="evidence" value="ECO:0007669"/>
    <property type="project" value="InterPro"/>
</dbReference>
<gene>
    <name evidence="6" type="ORF">EK386_09685</name>
</gene>
<dbReference type="Proteomes" id="UP000287910">
    <property type="component" value="Unassembled WGS sequence"/>
</dbReference>
<dbReference type="SMART" id="SM00646">
    <property type="entry name" value="Ami_3"/>
    <property type="match status" value="1"/>
</dbReference>
<evidence type="ECO:0000259" key="5">
    <source>
        <dbReference type="PROSITE" id="PS51781"/>
    </source>
</evidence>
<feature type="domain" description="SLH" evidence="4">
    <location>
        <begin position="24"/>
        <end position="87"/>
    </location>
</feature>
<reference evidence="6 7" key="1">
    <citation type="submission" date="2018-12" db="EMBL/GenBank/DDBJ databases">
        <title>Lysinibacillus antri sp. nov., isolated from a cave soil.</title>
        <authorList>
            <person name="Narsing Rao M.P."/>
            <person name="Zhang H."/>
            <person name="Dong Z.-Y."/>
            <person name="Niu X.-K."/>
            <person name="Zhang K."/>
            <person name="Fang B.-Z."/>
            <person name="Kang Y.-Q."/>
            <person name="Xiao M."/>
            <person name="Li W.-J."/>
        </authorList>
    </citation>
    <scope>NUCLEOTIDE SEQUENCE [LARGE SCALE GENOMIC DNA]</scope>
    <source>
        <strain evidence="6 7">SYSU K30002</strain>
    </source>
</reference>
<evidence type="ECO:0000259" key="4">
    <source>
        <dbReference type="PROSITE" id="PS51272"/>
    </source>
</evidence>
<dbReference type="PROSITE" id="PS51272">
    <property type="entry name" value="SLH"/>
    <property type="match status" value="3"/>
</dbReference>
<dbReference type="Pfam" id="PF01520">
    <property type="entry name" value="Amidase_3"/>
    <property type="match status" value="1"/>
</dbReference>
<keyword evidence="2" id="KW-0378">Hydrolase</keyword>
<dbReference type="InterPro" id="IPR050695">
    <property type="entry name" value="N-acetylmuramoyl_amidase_3"/>
</dbReference>
<keyword evidence="1" id="KW-0732">Signal</keyword>
<dbReference type="PANTHER" id="PTHR30404">
    <property type="entry name" value="N-ACETYLMURAMOYL-L-ALANINE AMIDASE"/>
    <property type="match status" value="1"/>
</dbReference>
<evidence type="ECO:0000313" key="6">
    <source>
        <dbReference type="EMBL" id="RUL53222.1"/>
    </source>
</evidence>
<dbReference type="CDD" id="cd02696">
    <property type="entry name" value="MurNAc-LAA"/>
    <property type="match status" value="1"/>
</dbReference>
<feature type="domain" description="SH3b" evidence="5">
    <location>
        <begin position="210"/>
        <end position="272"/>
    </location>
</feature>
<dbReference type="SMART" id="SM00287">
    <property type="entry name" value="SH3b"/>
    <property type="match status" value="1"/>
</dbReference>
<dbReference type="SUPFAM" id="SSF53187">
    <property type="entry name" value="Zn-dependent exopeptidases"/>
    <property type="match status" value="1"/>
</dbReference>